<dbReference type="Proteomes" id="UP001524318">
    <property type="component" value="Unassembled WGS sequence"/>
</dbReference>
<evidence type="ECO:0000259" key="2">
    <source>
        <dbReference type="Pfam" id="PF07331"/>
    </source>
</evidence>
<gene>
    <name evidence="3" type="ORF">NFC73_18600</name>
</gene>
<keyword evidence="1" id="KW-1133">Transmembrane helix</keyword>
<evidence type="ECO:0000313" key="3">
    <source>
        <dbReference type="EMBL" id="MCP9001721.1"/>
    </source>
</evidence>
<dbReference type="EMBL" id="JANCLV010000018">
    <property type="protein sequence ID" value="MCP9001721.1"/>
    <property type="molecule type" value="Genomic_DNA"/>
</dbReference>
<keyword evidence="4" id="KW-1185">Reference proteome</keyword>
<protein>
    <submittedName>
        <fullName evidence="3">Tripartite tricarboxylate transporter TctB family protein</fullName>
    </submittedName>
</protein>
<keyword evidence="1" id="KW-0812">Transmembrane</keyword>
<dbReference type="Pfam" id="PF07331">
    <property type="entry name" value="TctB"/>
    <property type="match status" value="1"/>
</dbReference>
<evidence type="ECO:0000313" key="4">
    <source>
        <dbReference type="Proteomes" id="UP001524318"/>
    </source>
</evidence>
<organism evidence="3 4">
    <name type="scientific">Pseudarthrobacter humi</name>
    <dbReference type="NCBI Taxonomy" id="2952523"/>
    <lineage>
        <taxon>Bacteria</taxon>
        <taxon>Bacillati</taxon>
        <taxon>Actinomycetota</taxon>
        <taxon>Actinomycetes</taxon>
        <taxon>Micrococcales</taxon>
        <taxon>Micrococcaceae</taxon>
        <taxon>Pseudarthrobacter</taxon>
    </lineage>
</organism>
<feature type="domain" description="DUF1468" evidence="2">
    <location>
        <begin position="23"/>
        <end position="176"/>
    </location>
</feature>
<feature type="transmembrane region" description="Helical" evidence="1">
    <location>
        <begin position="149"/>
        <end position="167"/>
    </location>
</feature>
<dbReference type="RefSeq" id="WP_254752647.1">
    <property type="nucleotide sequence ID" value="NZ_JANCLV010000018.1"/>
</dbReference>
<proteinExistence type="predicted"/>
<accession>A0ABT1LX38</accession>
<evidence type="ECO:0000256" key="1">
    <source>
        <dbReference type="SAM" id="Phobius"/>
    </source>
</evidence>
<name>A0ABT1LX38_9MICC</name>
<keyword evidence="1" id="KW-0472">Membrane</keyword>
<comment type="caution">
    <text evidence="3">The sequence shown here is derived from an EMBL/GenBank/DDBJ whole genome shotgun (WGS) entry which is preliminary data.</text>
</comment>
<dbReference type="InterPro" id="IPR009936">
    <property type="entry name" value="DUF1468"/>
</dbReference>
<feature type="transmembrane region" description="Helical" evidence="1">
    <location>
        <begin position="110"/>
        <end position="137"/>
    </location>
</feature>
<reference evidence="3 4" key="1">
    <citation type="submission" date="2022-06" db="EMBL/GenBank/DDBJ databases">
        <title>Pseudarthrobacter sp. strain RMG13 Genome sequencing and assembly.</title>
        <authorList>
            <person name="Kim I."/>
        </authorList>
    </citation>
    <scope>NUCLEOTIDE SEQUENCE [LARGE SCALE GENOMIC DNA]</scope>
    <source>
        <strain evidence="3 4">RMG13</strain>
    </source>
</reference>
<sequence length="188" mass="20111">MSITHNSESDLRNPAAALWPRLVFPAVLAALAAAVVVSSTGMGFWVRLGPGPGFFPLVLGSLLGLLSLLWIGQEVRGAKNGALPDEPETGDSTDLVIPEEPHEPLRLKTAATIVISLAVLAALMPLIGFQLSMLLFLVFHLRVMGRRRWLLTTLVSVVGSFGVFILFTRVLTVNLPAASIGFLQSLGF</sequence>
<feature type="transmembrane region" description="Helical" evidence="1">
    <location>
        <begin position="22"/>
        <end position="46"/>
    </location>
</feature>
<feature type="transmembrane region" description="Helical" evidence="1">
    <location>
        <begin position="53"/>
        <end position="71"/>
    </location>
</feature>